<organism evidence="1 2">
    <name type="scientific">Patella caerulea</name>
    <name type="common">Rayed Mediterranean limpet</name>
    <dbReference type="NCBI Taxonomy" id="87958"/>
    <lineage>
        <taxon>Eukaryota</taxon>
        <taxon>Metazoa</taxon>
        <taxon>Spiralia</taxon>
        <taxon>Lophotrochozoa</taxon>
        <taxon>Mollusca</taxon>
        <taxon>Gastropoda</taxon>
        <taxon>Patellogastropoda</taxon>
        <taxon>Patelloidea</taxon>
        <taxon>Patellidae</taxon>
        <taxon>Patella</taxon>
    </lineage>
</organism>
<comment type="caution">
    <text evidence="1">The sequence shown here is derived from an EMBL/GenBank/DDBJ whole genome shotgun (WGS) entry which is preliminary data.</text>
</comment>
<gene>
    <name evidence="1" type="ORF">SNE40_002576</name>
</gene>
<evidence type="ECO:0000313" key="2">
    <source>
        <dbReference type="Proteomes" id="UP001347796"/>
    </source>
</evidence>
<dbReference type="EMBL" id="JAZGQO010000002">
    <property type="protein sequence ID" value="KAK6190786.1"/>
    <property type="molecule type" value="Genomic_DNA"/>
</dbReference>
<sequence length="140" mass="16509">MGRLMASQDMFFGLKLMSPIVTPKLVAGYFMECIKRNNGCPSRVRIDKGTENNHIQQMQPFLRLDNSTLRLFLRYCTGSDMLNMDTIHVEMSPMPHFQRRPISHTRGFLFQLADQYDNFMEFRKEFDGVFHSQIWAMDFV</sequence>
<dbReference type="AlphaFoldDB" id="A0AAN8K656"/>
<reference evidence="1 2" key="1">
    <citation type="submission" date="2024-01" db="EMBL/GenBank/DDBJ databases">
        <title>The genome of the rayed Mediterranean limpet Patella caerulea (Linnaeus, 1758).</title>
        <authorList>
            <person name="Anh-Thu Weber A."/>
            <person name="Halstead-Nussloch G."/>
        </authorList>
    </citation>
    <scope>NUCLEOTIDE SEQUENCE [LARGE SCALE GENOMIC DNA]</scope>
    <source>
        <strain evidence="1">AATW-2023a</strain>
        <tissue evidence="1">Whole specimen</tissue>
    </source>
</reference>
<dbReference type="Proteomes" id="UP001347796">
    <property type="component" value="Unassembled WGS sequence"/>
</dbReference>
<name>A0AAN8K656_PATCE</name>
<evidence type="ECO:0000313" key="1">
    <source>
        <dbReference type="EMBL" id="KAK6190786.1"/>
    </source>
</evidence>
<keyword evidence="2" id="KW-1185">Reference proteome</keyword>
<proteinExistence type="predicted"/>
<accession>A0AAN8K656</accession>
<protein>
    <submittedName>
        <fullName evidence="1">Uncharacterized protein</fullName>
    </submittedName>
</protein>